<name>A0A8H7VKP2_9FUNG</name>
<sequence length="272" mass="30604">MIIKPVPCLKDNYAYLLLDPQANQAAVVDPVEPEKVKAALAEYPEYKLSAGRQELLTNQPFIYLLIYIYRILTTHHHWDHAGGNKKLLEQFPELTCYGGSNNVEGVNKIVGDKESFKVGQLEVIPLTTACHTMDHICYYVSDNGKNAVFTGDCIFSSGCGRFFEGTPQDMWESISKVAALPDSTHVYFGHEYTIANLKFAEHVEPENKEIQEKIAWAKRVGCTTPSTIQNEKLTNPFFRVQESSVQERVLGKDNKASPIEVLGKVRAMKDNF</sequence>
<dbReference type="SUPFAM" id="SSF56281">
    <property type="entry name" value="Metallo-hydrolase/oxidoreductase"/>
    <property type="match status" value="1"/>
</dbReference>
<dbReference type="SMART" id="SM00849">
    <property type="entry name" value="Lactamase_B"/>
    <property type="match status" value="1"/>
</dbReference>
<keyword evidence="7" id="KW-0378">Hydrolase</keyword>
<evidence type="ECO:0000256" key="6">
    <source>
        <dbReference type="ARBA" id="ARBA00022723"/>
    </source>
</evidence>
<protein>
    <recommendedName>
        <fullName evidence="5">hydroxyacylglutathione hydrolase</fullName>
        <ecNumber evidence="5">3.1.2.6</ecNumber>
    </recommendedName>
    <alternativeName>
        <fullName evidence="9">Glyoxalase II</fullName>
    </alternativeName>
</protein>
<organism evidence="11 12">
    <name type="scientific">Circinella minor</name>
    <dbReference type="NCBI Taxonomy" id="1195481"/>
    <lineage>
        <taxon>Eukaryota</taxon>
        <taxon>Fungi</taxon>
        <taxon>Fungi incertae sedis</taxon>
        <taxon>Mucoromycota</taxon>
        <taxon>Mucoromycotina</taxon>
        <taxon>Mucoromycetes</taxon>
        <taxon>Mucorales</taxon>
        <taxon>Lichtheimiaceae</taxon>
        <taxon>Circinella</taxon>
    </lineage>
</organism>
<dbReference type="PIRSF" id="PIRSF005457">
    <property type="entry name" value="Glx"/>
    <property type="match status" value="1"/>
</dbReference>
<keyword evidence="8" id="KW-0862">Zinc</keyword>
<keyword evidence="6" id="KW-0479">Metal-binding</keyword>
<dbReference type="InterPro" id="IPR001279">
    <property type="entry name" value="Metallo-B-lactamas"/>
</dbReference>
<dbReference type="PANTHER" id="PTHR11935">
    <property type="entry name" value="BETA LACTAMASE DOMAIN"/>
    <property type="match status" value="1"/>
</dbReference>
<evidence type="ECO:0000256" key="5">
    <source>
        <dbReference type="ARBA" id="ARBA00011917"/>
    </source>
</evidence>
<dbReference type="Gene3D" id="3.60.15.10">
    <property type="entry name" value="Ribonuclease Z/Hydroxyacylglutathione hydrolase-like"/>
    <property type="match status" value="1"/>
</dbReference>
<evidence type="ECO:0000256" key="4">
    <source>
        <dbReference type="ARBA" id="ARBA00006759"/>
    </source>
</evidence>
<feature type="domain" description="Metallo-beta-lactamase" evidence="10">
    <location>
        <begin position="11"/>
        <end position="190"/>
    </location>
</feature>
<dbReference type="Proteomes" id="UP000646827">
    <property type="component" value="Unassembled WGS sequence"/>
</dbReference>
<dbReference type="InterPro" id="IPR017782">
    <property type="entry name" value="Hydroxyacylglutathione_Hdrlase"/>
</dbReference>
<dbReference type="HAMAP" id="MF_01374">
    <property type="entry name" value="Glyoxalase_2"/>
    <property type="match status" value="1"/>
</dbReference>
<dbReference type="Pfam" id="PF16123">
    <property type="entry name" value="HAGH_C"/>
    <property type="match status" value="1"/>
</dbReference>
<evidence type="ECO:0000313" key="11">
    <source>
        <dbReference type="EMBL" id="KAG2222457.1"/>
    </source>
</evidence>
<dbReference type="PANTHER" id="PTHR11935:SF94">
    <property type="entry name" value="TENZING NORGAY, ISOFORM C"/>
    <property type="match status" value="1"/>
</dbReference>
<comment type="cofactor">
    <cofactor evidence="2">
        <name>Zn(2+)</name>
        <dbReference type="ChEBI" id="CHEBI:29105"/>
    </cofactor>
</comment>
<dbReference type="NCBIfam" id="TIGR03413">
    <property type="entry name" value="GSH_gloB"/>
    <property type="match status" value="1"/>
</dbReference>
<evidence type="ECO:0000256" key="9">
    <source>
        <dbReference type="ARBA" id="ARBA00031044"/>
    </source>
</evidence>
<comment type="similarity">
    <text evidence="4">Belongs to the metallo-beta-lactamase superfamily. Glyoxalase II family.</text>
</comment>
<comment type="caution">
    <text evidence="11">The sequence shown here is derived from an EMBL/GenBank/DDBJ whole genome shotgun (WGS) entry which is preliminary data.</text>
</comment>
<evidence type="ECO:0000256" key="3">
    <source>
        <dbReference type="ARBA" id="ARBA00004963"/>
    </source>
</evidence>
<accession>A0A8H7VKP2</accession>
<dbReference type="Pfam" id="PF00753">
    <property type="entry name" value="Lactamase_B"/>
    <property type="match status" value="1"/>
</dbReference>
<evidence type="ECO:0000259" key="10">
    <source>
        <dbReference type="SMART" id="SM00849"/>
    </source>
</evidence>
<dbReference type="GO" id="GO:0004416">
    <property type="term" value="F:hydroxyacylglutathione hydrolase activity"/>
    <property type="evidence" value="ECO:0007669"/>
    <property type="project" value="UniProtKB-EC"/>
</dbReference>
<evidence type="ECO:0000256" key="8">
    <source>
        <dbReference type="ARBA" id="ARBA00022833"/>
    </source>
</evidence>
<proteinExistence type="inferred from homology"/>
<evidence type="ECO:0000256" key="2">
    <source>
        <dbReference type="ARBA" id="ARBA00001947"/>
    </source>
</evidence>
<dbReference type="InterPro" id="IPR036866">
    <property type="entry name" value="RibonucZ/Hydroxyglut_hydro"/>
</dbReference>
<dbReference type="UniPathway" id="UPA00619">
    <property type="reaction ID" value="UER00676"/>
</dbReference>
<dbReference type="GO" id="GO:0019243">
    <property type="term" value="P:methylglyoxal catabolic process to D-lactate via S-lactoyl-glutathione"/>
    <property type="evidence" value="ECO:0007669"/>
    <property type="project" value="InterPro"/>
</dbReference>
<dbReference type="AlphaFoldDB" id="A0A8H7VKP2"/>
<evidence type="ECO:0000256" key="1">
    <source>
        <dbReference type="ARBA" id="ARBA00001623"/>
    </source>
</evidence>
<evidence type="ECO:0000256" key="7">
    <source>
        <dbReference type="ARBA" id="ARBA00022801"/>
    </source>
</evidence>
<dbReference type="InterPro" id="IPR032282">
    <property type="entry name" value="HAGH_C"/>
</dbReference>
<reference evidence="11 12" key="1">
    <citation type="submission" date="2020-12" db="EMBL/GenBank/DDBJ databases">
        <title>Metabolic potential, ecology and presence of endohyphal bacteria is reflected in genomic diversity of Mucoromycotina.</title>
        <authorList>
            <person name="Muszewska A."/>
            <person name="Okrasinska A."/>
            <person name="Steczkiewicz K."/>
            <person name="Drgas O."/>
            <person name="Orlowska M."/>
            <person name="Perlinska-Lenart U."/>
            <person name="Aleksandrzak-Piekarczyk T."/>
            <person name="Szatraj K."/>
            <person name="Zielenkiewicz U."/>
            <person name="Pilsyk S."/>
            <person name="Malc E."/>
            <person name="Mieczkowski P."/>
            <person name="Kruszewska J.S."/>
            <person name="Biernat P."/>
            <person name="Pawlowska J."/>
        </authorList>
    </citation>
    <scope>NUCLEOTIDE SEQUENCE [LARGE SCALE GENOMIC DNA]</scope>
    <source>
        <strain evidence="11 12">CBS 142.35</strain>
    </source>
</reference>
<dbReference type="GO" id="GO:0046872">
    <property type="term" value="F:metal ion binding"/>
    <property type="evidence" value="ECO:0007669"/>
    <property type="project" value="UniProtKB-KW"/>
</dbReference>
<comment type="catalytic activity">
    <reaction evidence="1">
        <text>an S-(2-hydroxyacyl)glutathione + H2O = a 2-hydroxy carboxylate + glutathione + H(+)</text>
        <dbReference type="Rhea" id="RHEA:21864"/>
        <dbReference type="ChEBI" id="CHEBI:15377"/>
        <dbReference type="ChEBI" id="CHEBI:15378"/>
        <dbReference type="ChEBI" id="CHEBI:57925"/>
        <dbReference type="ChEBI" id="CHEBI:58896"/>
        <dbReference type="ChEBI" id="CHEBI:71261"/>
        <dbReference type="EC" id="3.1.2.6"/>
    </reaction>
</comment>
<keyword evidence="12" id="KW-1185">Reference proteome</keyword>
<dbReference type="OrthoDB" id="515692at2759"/>
<dbReference type="EMBL" id="JAEPRB010000082">
    <property type="protein sequence ID" value="KAG2222457.1"/>
    <property type="molecule type" value="Genomic_DNA"/>
</dbReference>
<dbReference type="InterPro" id="IPR035680">
    <property type="entry name" value="Clx_II_MBL"/>
</dbReference>
<dbReference type="EC" id="3.1.2.6" evidence="5"/>
<dbReference type="CDD" id="cd07723">
    <property type="entry name" value="hydroxyacylglutathione_hydrolase_MBL-fold"/>
    <property type="match status" value="1"/>
</dbReference>
<evidence type="ECO:0000313" key="12">
    <source>
        <dbReference type="Proteomes" id="UP000646827"/>
    </source>
</evidence>
<comment type="pathway">
    <text evidence="3">Secondary metabolite metabolism; methylglyoxal degradation; (R)-lactate from methylglyoxal: step 2/2.</text>
</comment>
<gene>
    <name evidence="11" type="ORF">INT45_013370</name>
</gene>